<evidence type="ECO:0000259" key="4">
    <source>
        <dbReference type="PROSITE" id="PS50949"/>
    </source>
</evidence>
<dbReference type="PRINTS" id="PR00035">
    <property type="entry name" value="HTHGNTR"/>
</dbReference>
<dbReference type="SUPFAM" id="SSF46785">
    <property type="entry name" value="Winged helix' DNA-binding domain"/>
    <property type="match status" value="1"/>
</dbReference>
<evidence type="ECO:0000256" key="2">
    <source>
        <dbReference type="ARBA" id="ARBA00023125"/>
    </source>
</evidence>
<dbReference type="Gene3D" id="1.10.10.10">
    <property type="entry name" value="Winged helix-like DNA-binding domain superfamily/Winged helix DNA-binding domain"/>
    <property type="match status" value="1"/>
</dbReference>
<dbReference type="SMART" id="SM00345">
    <property type="entry name" value="HTH_GNTR"/>
    <property type="match status" value="1"/>
</dbReference>
<reference evidence="6" key="1">
    <citation type="submission" date="2018-09" db="EMBL/GenBank/DDBJ databases">
        <authorList>
            <person name="Zhu H."/>
        </authorList>
    </citation>
    <scope>NUCLEOTIDE SEQUENCE [LARGE SCALE GENOMIC DNA]</scope>
    <source>
        <strain evidence="6">K1R23-30</strain>
    </source>
</reference>
<dbReference type="InterPro" id="IPR000524">
    <property type="entry name" value="Tscrpt_reg_HTH_GntR"/>
</dbReference>
<dbReference type="InterPro" id="IPR036388">
    <property type="entry name" value="WH-like_DNA-bd_sf"/>
</dbReference>
<evidence type="ECO:0000313" key="6">
    <source>
        <dbReference type="Proteomes" id="UP000265955"/>
    </source>
</evidence>
<dbReference type="OrthoDB" id="8680857at2"/>
<dbReference type="GO" id="GO:0003677">
    <property type="term" value="F:DNA binding"/>
    <property type="evidence" value="ECO:0007669"/>
    <property type="project" value="UniProtKB-KW"/>
</dbReference>
<dbReference type="Proteomes" id="UP000265955">
    <property type="component" value="Unassembled WGS sequence"/>
</dbReference>
<dbReference type="Gene3D" id="1.20.120.530">
    <property type="entry name" value="GntR ligand-binding domain-like"/>
    <property type="match status" value="1"/>
</dbReference>
<keyword evidence="1" id="KW-0805">Transcription regulation</keyword>
<dbReference type="CDD" id="cd07377">
    <property type="entry name" value="WHTH_GntR"/>
    <property type="match status" value="1"/>
</dbReference>
<dbReference type="PANTHER" id="PTHR43537:SF41">
    <property type="entry name" value="TRANSCRIPTIONAL REGULATORY PROTEIN"/>
    <property type="match status" value="1"/>
</dbReference>
<protein>
    <submittedName>
        <fullName evidence="5">GntR family transcriptional regulator</fullName>
    </submittedName>
</protein>
<dbReference type="EMBL" id="QYUO01000002">
    <property type="protein sequence ID" value="RJF96053.1"/>
    <property type="molecule type" value="Genomic_DNA"/>
</dbReference>
<dbReference type="InterPro" id="IPR008920">
    <property type="entry name" value="TF_FadR/GntR_C"/>
</dbReference>
<dbReference type="PROSITE" id="PS50949">
    <property type="entry name" value="HTH_GNTR"/>
    <property type="match status" value="1"/>
</dbReference>
<dbReference type="GO" id="GO:0003700">
    <property type="term" value="F:DNA-binding transcription factor activity"/>
    <property type="evidence" value="ECO:0007669"/>
    <property type="project" value="InterPro"/>
</dbReference>
<gene>
    <name evidence="5" type="ORF">D3871_22195</name>
</gene>
<comment type="caution">
    <text evidence="5">The sequence shown here is derived from an EMBL/GenBank/DDBJ whole genome shotgun (WGS) entry which is preliminary data.</text>
</comment>
<dbReference type="InterPro" id="IPR036390">
    <property type="entry name" value="WH_DNA-bd_sf"/>
</dbReference>
<dbReference type="Pfam" id="PF00392">
    <property type="entry name" value="GntR"/>
    <property type="match status" value="1"/>
</dbReference>
<organism evidence="5 6">
    <name type="scientific">Noviherbaspirillum saxi</name>
    <dbReference type="NCBI Taxonomy" id="2320863"/>
    <lineage>
        <taxon>Bacteria</taxon>
        <taxon>Pseudomonadati</taxon>
        <taxon>Pseudomonadota</taxon>
        <taxon>Betaproteobacteria</taxon>
        <taxon>Burkholderiales</taxon>
        <taxon>Oxalobacteraceae</taxon>
        <taxon>Noviherbaspirillum</taxon>
    </lineage>
</organism>
<dbReference type="AlphaFoldDB" id="A0A3A3FKN6"/>
<evidence type="ECO:0000313" key="5">
    <source>
        <dbReference type="EMBL" id="RJF96053.1"/>
    </source>
</evidence>
<feature type="domain" description="HTH gntR-type" evidence="4">
    <location>
        <begin position="3"/>
        <end position="70"/>
    </location>
</feature>
<evidence type="ECO:0000256" key="3">
    <source>
        <dbReference type="ARBA" id="ARBA00023163"/>
    </source>
</evidence>
<dbReference type="Pfam" id="PF07729">
    <property type="entry name" value="FCD"/>
    <property type="match status" value="1"/>
</dbReference>
<name>A0A3A3FKN6_9BURK</name>
<dbReference type="SMART" id="SM00895">
    <property type="entry name" value="FCD"/>
    <property type="match status" value="1"/>
</dbReference>
<keyword evidence="6" id="KW-1185">Reference proteome</keyword>
<dbReference type="PANTHER" id="PTHR43537">
    <property type="entry name" value="TRANSCRIPTIONAL REGULATOR, GNTR FAMILY"/>
    <property type="match status" value="1"/>
</dbReference>
<dbReference type="SUPFAM" id="SSF48008">
    <property type="entry name" value="GntR ligand-binding domain-like"/>
    <property type="match status" value="1"/>
</dbReference>
<keyword evidence="3" id="KW-0804">Transcription</keyword>
<dbReference type="InterPro" id="IPR011711">
    <property type="entry name" value="GntR_C"/>
</dbReference>
<accession>A0A3A3FKN6</accession>
<sequence>MEKLTSDHIALELRKRIHAGALAGGVSLKQEELADEFGVSRIPVREALKRLEVEGLIRHQPNKGAVVLAHSVEDVIEMLDIRLGLETRALELAAPRLTPADLDAAGEILRQYDATSKPAQWTDLNLQFHLVLYKAAGKPRLLKMIEELFLSTQRYTRILISHTVGREQPQREHHEMLNALRDGKTNHAISLLRQHILHTQRALTDSQ</sequence>
<evidence type="ECO:0000256" key="1">
    <source>
        <dbReference type="ARBA" id="ARBA00023015"/>
    </source>
</evidence>
<proteinExistence type="predicted"/>
<dbReference type="RefSeq" id="WP_119771200.1">
    <property type="nucleotide sequence ID" value="NZ_QYUO01000002.1"/>
</dbReference>
<keyword evidence="2" id="KW-0238">DNA-binding</keyword>